<dbReference type="Proteomes" id="UP000008068">
    <property type="component" value="Unassembled WGS sequence"/>
</dbReference>
<name>G0MMJ6_CAEBE</name>
<dbReference type="EMBL" id="GL379802">
    <property type="protein sequence ID" value="EGT37420.1"/>
    <property type="molecule type" value="Genomic_DNA"/>
</dbReference>
<dbReference type="AlphaFoldDB" id="G0MMJ6"/>
<evidence type="ECO:0000313" key="3">
    <source>
        <dbReference type="Proteomes" id="UP000008068"/>
    </source>
</evidence>
<evidence type="ECO:0000313" key="2">
    <source>
        <dbReference type="EMBL" id="EGT37420.1"/>
    </source>
</evidence>
<feature type="region of interest" description="Disordered" evidence="1">
    <location>
        <begin position="125"/>
        <end position="184"/>
    </location>
</feature>
<feature type="compositionally biased region" description="Pro residues" evidence="1">
    <location>
        <begin position="131"/>
        <end position="140"/>
    </location>
</feature>
<feature type="compositionally biased region" description="Low complexity" evidence="1">
    <location>
        <begin position="141"/>
        <end position="163"/>
    </location>
</feature>
<keyword evidence="3" id="KW-1185">Reference proteome</keyword>
<proteinExistence type="predicted"/>
<reference evidence="3" key="1">
    <citation type="submission" date="2011-07" db="EMBL/GenBank/DDBJ databases">
        <authorList>
            <consortium name="Caenorhabditis brenneri Sequencing and Analysis Consortium"/>
            <person name="Wilson R.K."/>
        </authorList>
    </citation>
    <scope>NUCLEOTIDE SEQUENCE [LARGE SCALE GENOMIC DNA]</scope>
    <source>
        <strain evidence="3">PB2801</strain>
    </source>
</reference>
<evidence type="ECO:0000256" key="1">
    <source>
        <dbReference type="SAM" id="MobiDB-lite"/>
    </source>
</evidence>
<sequence length="184" mass="19560">MQRGNPYFEAQVQHYYNAYMNAHLNAALQGAGAQQPAINQWGAAPVINQVPVAPHPQGAPIFPIDNVGAVINELFEEMRRRNRDLIQAFSDQVLDNEHQTHQLVIALLGQVQGGAAVVNNAANQGAAPAATPSPAPPVNPAPARLQAQAAARAAAPAAAAPPRRSARLRSARRGGNRTRSNRIQ</sequence>
<feature type="compositionally biased region" description="Basic residues" evidence="1">
    <location>
        <begin position="164"/>
        <end position="184"/>
    </location>
</feature>
<dbReference type="InParanoid" id="G0MMJ6"/>
<accession>G0MMJ6</accession>
<gene>
    <name evidence="2" type="ORF">CAEBREN_10951</name>
</gene>
<organism evidence="3">
    <name type="scientific">Caenorhabditis brenneri</name>
    <name type="common">Nematode worm</name>
    <dbReference type="NCBI Taxonomy" id="135651"/>
    <lineage>
        <taxon>Eukaryota</taxon>
        <taxon>Metazoa</taxon>
        <taxon>Ecdysozoa</taxon>
        <taxon>Nematoda</taxon>
        <taxon>Chromadorea</taxon>
        <taxon>Rhabditida</taxon>
        <taxon>Rhabditina</taxon>
        <taxon>Rhabditomorpha</taxon>
        <taxon>Rhabditoidea</taxon>
        <taxon>Rhabditidae</taxon>
        <taxon>Peloderinae</taxon>
        <taxon>Caenorhabditis</taxon>
    </lineage>
</organism>
<protein>
    <submittedName>
        <fullName evidence="2">Uncharacterized protein</fullName>
    </submittedName>
</protein>
<dbReference type="HOGENOM" id="CLU_1469476_0_0_1"/>